<dbReference type="FunFam" id="1.10.287.130:FF:000001">
    <property type="entry name" value="Two-component sensor histidine kinase"/>
    <property type="match status" value="1"/>
</dbReference>
<keyword evidence="10" id="KW-0812">Transmembrane</keyword>
<dbReference type="PROSITE" id="PS50885">
    <property type="entry name" value="HAMP"/>
    <property type="match status" value="1"/>
</dbReference>
<dbReference type="Gene3D" id="3.30.450.20">
    <property type="entry name" value="PAS domain"/>
    <property type="match status" value="2"/>
</dbReference>
<feature type="modified residue" description="4-aspartylphosphate" evidence="9">
    <location>
        <position position="1097"/>
    </location>
</feature>
<dbReference type="GO" id="GO:0009927">
    <property type="term" value="F:histidine phosphotransfer kinase activity"/>
    <property type="evidence" value="ECO:0007669"/>
    <property type="project" value="TreeGrafter"/>
</dbReference>
<dbReference type="InterPro" id="IPR003660">
    <property type="entry name" value="HAMP_dom"/>
</dbReference>
<evidence type="ECO:0000313" key="16">
    <source>
        <dbReference type="Proteomes" id="UP000289708"/>
    </source>
</evidence>
<keyword evidence="7" id="KW-0902">Two-component regulatory system</keyword>
<feature type="transmembrane region" description="Helical" evidence="10">
    <location>
        <begin position="179"/>
        <end position="198"/>
    </location>
</feature>
<feature type="domain" description="HAMP" evidence="14">
    <location>
        <begin position="499"/>
        <end position="551"/>
    </location>
</feature>
<dbReference type="CDD" id="cd00130">
    <property type="entry name" value="PAS"/>
    <property type="match status" value="1"/>
</dbReference>
<dbReference type="InterPro" id="IPR003594">
    <property type="entry name" value="HATPase_dom"/>
</dbReference>
<feature type="transmembrane region" description="Helical" evidence="10">
    <location>
        <begin position="43"/>
        <end position="62"/>
    </location>
</feature>
<dbReference type="PRINTS" id="PR00344">
    <property type="entry name" value="BCTRLSENSOR"/>
</dbReference>
<comment type="catalytic activity">
    <reaction evidence="1">
        <text>ATP + protein L-histidine = ADP + protein N-phospho-L-histidine.</text>
        <dbReference type="EC" id="2.7.13.3"/>
    </reaction>
</comment>
<keyword evidence="5" id="KW-0808">Transferase</keyword>
<dbReference type="InterPro" id="IPR035965">
    <property type="entry name" value="PAS-like_dom_sf"/>
</dbReference>
<dbReference type="InterPro" id="IPR001789">
    <property type="entry name" value="Sig_transdc_resp-reg_receiver"/>
</dbReference>
<dbReference type="GO" id="GO:0005886">
    <property type="term" value="C:plasma membrane"/>
    <property type="evidence" value="ECO:0007669"/>
    <property type="project" value="TreeGrafter"/>
</dbReference>
<dbReference type="SUPFAM" id="SSF52172">
    <property type="entry name" value="CheY-like"/>
    <property type="match status" value="2"/>
</dbReference>
<dbReference type="EC" id="2.7.13.3" evidence="3"/>
<proteinExistence type="predicted"/>
<dbReference type="SMART" id="SM00304">
    <property type="entry name" value="HAMP"/>
    <property type="match status" value="1"/>
</dbReference>
<evidence type="ECO:0000256" key="9">
    <source>
        <dbReference type="PROSITE-ProRule" id="PRU00169"/>
    </source>
</evidence>
<evidence type="ECO:0000259" key="13">
    <source>
        <dbReference type="PROSITE" id="PS50112"/>
    </source>
</evidence>
<dbReference type="AlphaFoldDB" id="A0A4V1KJI6"/>
<dbReference type="Pfam" id="PF00072">
    <property type="entry name" value="Response_reg"/>
    <property type="match status" value="2"/>
</dbReference>
<dbReference type="PROSITE" id="PS50110">
    <property type="entry name" value="RESPONSE_REGULATORY"/>
    <property type="match status" value="2"/>
</dbReference>
<dbReference type="SUPFAM" id="SSF55785">
    <property type="entry name" value="PYP-like sensor domain (PAS domain)"/>
    <property type="match status" value="1"/>
</dbReference>
<dbReference type="SMART" id="SM00448">
    <property type="entry name" value="REC"/>
    <property type="match status" value="2"/>
</dbReference>
<dbReference type="FunFam" id="3.30.565.10:FF:000006">
    <property type="entry name" value="Sensor histidine kinase WalK"/>
    <property type="match status" value="1"/>
</dbReference>
<evidence type="ECO:0000256" key="5">
    <source>
        <dbReference type="ARBA" id="ARBA00022679"/>
    </source>
</evidence>
<feature type="transmembrane region" description="Helical" evidence="10">
    <location>
        <begin position="74"/>
        <end position="93"/>
    </location>
</feature>
<dbReference type="OrthoDB" id="9789782at2"/>
<feature type="domain" description="Response regulatory" evidence="12">
    <location>
        <begin position="925"/>
        <end position="1042"/>
    </location>
</feature>
<dbReference type="Pfam" id="PF00672">
    <property type="entry name" value="HAMP"/>
    <property type="match status" value="1"/>
</dbReference>
<dbReference type="PANTHER" id="PTHR43047">
    <property type="entry name" value="TWO-COMPONENT HISTIDINE PROTEIN KINASE"/>
    <property type="match status" value="1"/>
</dbReference>
<dbReference type="Pfam" id="PF00512">
    <property type="entry name" value="HisKA"/>
    <property type="match status" value="1"/>
</dbReference>
<dbReference type="SUPFAM" id="SSF158472">
    <property type="entry name" value="HAMP domain-like"/>
    <property type="match status" value="1"/>
</dbReference>
<dbReference type="PROSITE" id="PS50112">
    <property type="entry name" value="PAS"/>
    <property type="match status" value="1"/>
</dbReference>
<comment type="subcellular location">
    <subcellularLocation>
        <location evidence="2">Membrane</location>
    </subcellularLocation>
</comment>
<dbReference type="InterPro" id="IPR005467">
    <property type="entry name" value="His_kinase_dom"/>
</dbReference>
<dbReference type="SUPFAM" id="SSF47384">
    <property type="entry name" value="Homodimeric domain of signal transducing histidine kinase"/>
    <property type="match status" value="1"/>
</dbReference>
<evidence type="ECO:0000256" key="6">
    <source>
        <dbReference type="ARBA" id="ARBA00022777"/>
    </source>
</evidence>
<dbReference type="PANTHER" id="PTHR43047:SF72">
    <property type="entry name" value="OSMOSENSING HISTIDINE PROTEIN KINASE SLN1"/>
    <property type="match status" value="1"/>
</dbReference>
<dbReference type="Proteomes" id="UP000289708">
    <property type="component" value="Unassembled WGS sequence"/>
</dbReference>
<dbReference type="SMART" id="SM00091">
    <property type="entry name" value="PAS"/>
    <property type="match status" value="1"/>
</dbReference>
<dbReference type="Gene3D" id="3.40.50.2300">
    <property type="match status" value="2"/>
</dbReference>
<sequence length="1176" mass="124620">MTTPDQTSSHRMIVGICLALAAAAIAVWGFAVSAGAAGLGPSAMTPNAGIAILAACGGWFALQRRSRAATIGGYALVSVAAAISIATLVQHVARIDLGVDTLIGRELMSPATGHPGRPSAAVGVSLLLAAISIALTRFRSALVEELRQFARIAGLAPPLFALALQLYDPAALDVIDGFEQTALSTSLALTLLLLAVGFDRAAASLRWQIASIGVVTVAPLVALTVHFASAERESALAAASERLAATARIGAERQDAVIAQTRQMLSFLARSSAIRSFGPTCNRELAENLTQIPFVRSLSVIDRAGVVRCADQASKLPLQVADRDYVRDAFGTGRFTVSGFIISRANGMPRIAAALPAPEGDAAEFLVVAFLDLEALAGPLAGIGHGEERGETVTLVDRGGVVIAREPRDDNLIGVNLADATFVTQALANPGQPFEAAELGGEATVYYASRVLDGEGTLIVGMPRREVVRPVDKRLNHRLLLISGILAASLALGVLGSETLVLRPLRRLTAYAGRLEDGDLAARPDVRATGEVGALGRALAVSAAAIEDRERRLAEAEALFRGLFDHSPDSKAVIRVESDGGFRVETWNAAAAAATGLSPGEVVGRSPHEVFPGSRGEAIEHDLRRTLALGRVTTIEREPVVQGLPTVFEMVQVPLRGADGSIERIFLSARDISERKRVERLKNEFVSTVSHELRTPLTSIAGSLGLLSGGAAGPLSDRARHLITIAHSNSLRLVRLINDILDIEKIEAGRMTFDLRSLVVTDVVAQAIGGLKSYADEYGVEVELAPRGDELMVYGDEDRLTQVVTNLLSNAIKYSPRGGLVTASIFAERDAVAIVVKDCGPGIPEAFRGRLFTKFAQADGSDSRRKGGTGLGLAIVREIVERHAGAVTYRTEAGLGTEFEVRLPRHVMRDRTAPPVLPEHPARPKILICEDDALIAAILAEQMRDVGFEGVTADTMRAAVQAVGRDEFEAALIDLSLPDGDGLSLIRALRALPKGRNLPVFVVSADAERGRRDVRAADLDVKAWLEKPVDTGRLLRLLRQRVGAAPRPRILHVEDDRDLCNVVSAAIAPIAEVVSVTSVAGARRELQAGEFDLAILDVALEDGSGLELLRLLNGADGARRTPIIIFSARDAEREVVAQAEAALTKSRTSLGALVDAVRRVVGEAEAAESPPKRSYG</sequence>
<dbReference type="InterPro" id="IPR036890">
    <property type="entry name" value="HATPase_C_sf"/>
</dbReference>
<dbReference type="InterPro" id="IPR011006">
    <property type="entry name" value="CheY-like_superfamily"/>
</dbReference>
<organism evidence="15 16">
    <name type="scientific">Hansschlegelia zhihuaiae</name>
    <dbReference type="NCBI Taxonomy" id="405005"/>
    <lineage>
        <taxon>Bacteria</taxon>
        <taxon>Pseudomonadati</taxon>
        <taxon>Pseudomonadota</taxon>
        <taxon>Alphaproteobacteria</taxon>
        <taxon>Hyphomicrobiales</taxon>
        <taxon>Methylopilaceae</taxon>
        <taxon>Hansschlegelia</taxon>
    </lineage>
</organism>
<feature type="domain" description="PAS" evidence="13">
    <location>
        <begin position="556"/>
        <end position="630"/>
    </location>
</feature>
<dbReference type="InterPro" id="IPR036097">
    <property type="entry name" value="HisK_dim/P_sf"/>
</dbReference>
<dbReference type="RefSeq" id="WP_128776547.1">
    <property type="nucleotide sequence ID" value="NZ_RYFI01000004.1"/>
</dbReference>
<keyword evidence="4 9" id="KW-0597">Phosphoprotein</keyword>
<dbReference type="EMBL" id="RYFI01000004">
    <property type="protein sequence ID" value="RXF74322.1"/>
    <property type="molecule type" value="Genomic_DNA"/>
</dbReference>
<evidence type="ECO:0000259" key="11">
    <source>
        <dbReference type="PROSITE" id="PS50109"/>
    </source>
</evidence>
<evidence type="ECO:0000256" key="8">
    <source>
        <dbReference type="ARBA" id="ARBA00023136"/>
    </source>
</evidence>
<dbReference type="CDD" id="cd12914">
    <property type="entry name" value="PDC1_DGC_like"/>
    <property type="match status" value="1"/>
</dbReference>
<keyword evidence="6" id="KW-0418">Kinase</keyword>
<evidence type="ECO:0000256" key="1">
    <source>
        <dbReference type="ARBA" id="ARBA00000085"/>
    </source>
</evidence>
<keyword evidence="16" id="KW-1185">Reference proteome</keyword>
<name>A0A4V1KJI6_9HYPH</name>
<dbReference type="InterPro" id="IPR000014">
    <property type="entry name" value="PAS"/>
</dbReference>
<feature type="domain" description="Response regulatory" evidence="12">
    <location>
        <begin position="1049"/>
        <end position="1160"/>
    </location>
</feature>
<dbReference type="SMART" id="SM00387">
    <property type="entry name" value="HATPase_c"/>
    <property type="match status" value="1"/>
</dbReference>
<dbReference type="Gene3D" id="1.10.287.130">
    <property type="match status" value="1"/>
</dbReference>
<dbReference type="InterPro" id="IPR013656">
    <property type="entry name" value="PAS_4"/>
</dbReference>
<dbReference type="SMART" id="SM00388">
    <property type="entry name" value="HisKA"/>
    <property type="match status" value="1"/>
</dbReference>
<dbReference type="CDD" id="cd17546">
    <property type="entry name" value="REC_hyHK_CKI1_RcsC-like"/>
    <property type="match status" value="1"/>
</dbReference>
<dbReference type="Pfam" id="PF08448">
    <property type="entry name" value="PAS_4"/>
    <property type="match status" value="1"/>
</dbReference>
<gene>
    <name evidence="15" type="ORF">EK403_05720</name>
</gene>
<evidence type="ECO:0000256" key="3">
    <source>
        <dbReference type="ARBA" id="ARBA00012438"/>
    </source>
</evidence>
<dbReference type="Gene3D" id="1.10.8.500">
    <property type="entry name" value="HAMP domain in histidine kinase"/>
    <property type="match status" value="1"/>
</dbReference>
<dbReference type="PROSITE" id="PS50109">
    <property type="entry name" value="HIS_KIN"/>
    <property type="match status" value="1"/>
</dbReference>
<dbReference type="InterPro" id="IPR004358">
    <property type="entry name" value="Sig_transdc_His_kin-like_C"/>
</dbReference>
<evidence type="ECO:0000256" key="2">
    <source>
        <dbReference type="ARBA" id="ARBA00004370"/>
    </source>
</evidence>
<feature type="transmembrane region" description="Helical" evidence="10">
    <location>
        <begin position="12"/>
        <end position="31"/>
    </location>
</feature>
<feature type="transmembrane region" description="Helical" evidence="10">
    <location>
        <begin position="148"/>
        <end position="167"/>
    </location>
</feature>
<dbReference type="Pfam" id="PF02518">
    <property type="entry name" value="HATPase_c"/>
    <property type="match status" value="1"/>
</dbReference>
<feature type="domain" description="Histidine kinase" evidence="11">
    <location>
        <begin position="688"/>
        <end position="907"/>
    </location>
</feature>
<feature type="transmembrane region" description="Helical" evidence="10">
    <location>
        <begin position="479"/>
        <end position="497"/>
    </location>
</feature>
<feature type="transmembrane region" description="Helical" evidence="10">
    <location>
        <begin position="118"/>
        <end position="136"/>
    </location>
</feature>
<dbReference type="InterPro" id="IPR003661">
    <property type="entry name" value="HisK_dim/P_dom"/>
</dbReference>
<dbReference type="SUPFAM" id="SSF55874">
    <property type="entry name" value="ATPase domain of HSP90 chaperone/DNA topoisomerase II/histidine kinase"/>
    <property type="match status" value="1"/>
</dbReference>
<dbReference type="GO" id="GO:0000155">
    <property type="term" value="F:phosphorelay sensor kinase activity"/>
    <property type="evidence" value="ECO:0007669"/>
    <property type="project" value="InterPro"/>
</dbReference>
<evidence type="ECO:0000256" key="4">
    <source>
        <dbReference type="ARBA" id="ARBA00022553"/>
    </source>
</evidence>
<feature type="modified residue" description="4-aspartylphosphate" evidence="9">
    <location>
        <position position="974"/>
    </location>
</feature>
<evidence type="ECO:0000259" key="12">
    <source>
        <dbReference type="PROSITE" id="PS50110"/>
    </source>
</evidence>
<reference evidence="15 16" key="1">
    <citation type="submission" date="2018-12" db="EMBL/GenBank/DDBJ databases">
        <title>bacterium Hansschlegelia zhihuaiae S113.</title>
        <authorList>
            <person name="He J."/>
        </authorList>
    </citation>
    <scope>NUCLEOTIDE SEQUENCE [LARGE SCALE GENOMIC DNA]</scope>
    <source>
        <strain evidence="15 16">S 113</strain>
    </source>
</reference>
<evidence type="ECO:0000256" key="10">
    <source>
        <dbReference type="SAM" id="Phobius"/>
    </source>
</evidence>
<evidence type="ECO:0000259" key="14">
    <source>
        <dbReference type="PROSITE" id="PS50885"/>
    </source>
</evidence>
<dbReference type="CDD" id="cd06225">
    <property type="entry name" value="HAMP"/>
    <property type="match status" value="1"/>
</dbReference>
<dbReference type="NCBIfam" id="TIGR00229">
    <property type="entry name" value="sensory_box"/>
    <property type="match status" value="1"/>
</dbReference>
<keyword evidence="10" id="KW-1133">Transmembrane helix</keyword>
<comment type="caution">
    <text evidence="15">The sequence shown here is derived from an EMBL/GenBank/DDBJ whole genome shotgun (WGS) entry which is preliminary data.</text>
</comment>
<protein>
    <recommendedName>
        <fullName evidence="3">histidine kinase</fullName>
        <ecNumber evidence="3">2.7.13.3</ecNumber>
    </recommendedName>
</protein>
<dbReference type="Gene3D" id="3.30.565.10">
    <property type="entry name" value="Histidine kinase-like ATPase, C-terminal domain"/>
    <property type="match status" value="1"/>
</dbReference>
<dbReference type="CDD" id="cd00082">
    <property type="entry name" value="HisKA"/>
    <property type="match status" value="1"/>
</dbReference>
<evidence type="ECO:0000313" key="15">
    <source>
        <dbReference type="EMBL" id="RXF74322.1"/>
    </source>
</evidence>
<keyword evidence="8 10" id="KW-0472">Membrane</keyword>
<evidence type="ECO:0000256" key="7">
    <source>
        <dbReference type="ARBA" id="ARBA00023012"/>
    </source>
</evidence>
<accession>A0A4V1KJI6</accession>